<keyword evidence="1" id="KW-0472">Membrane</keyword>
<keyword evidence="1" id="KW-0812">Transmembrane</keyword>
<gene>
    <name evidence="2" type="ORF">Harvfovirus50_3</name>
</gene>
<name>A0A3G5A3B2_9VIRU</name>
<protein>
    <submittedName>
        <fullName evidence="2">Uncharacterized protein</fullName>
    </submittedName>
</protein>
<evidence type="ECO:0000313" key="2">
    <source>
        <dbReference type="EMBL" id="AYV81660.1"/>
    </source>
</evidence>
<proteinExistence type="predicted"/>
<evidence type="ECO:0000256" key="1">
    <source>
        <dbReference type="SAM" id="Phobius"/>
    </source>
</evidence>
<sequence length="140" mass="16045">MTEHDNVIYHVHTEEHPPPENYKIHLLLIPIALLTSSITFASFMIHENQLCNHKLFYIGSIIAYDVINLSFVLIAYSYNSKILPKIYFITSGIYATIAYYLSEVDENCPKFEIYFTLHIILALLQMMSSVIACFISFAGS</sequence>
<organism evidence="2">
    <name type="scientific">Harvfovirus sp</name>
    <dbReference type="NCBI Taxonomy" id="2487768"/>
    <lineage>
        <taxon>Viruses</taxon>
        <taxon>Varidnaviria</taxon>
        <taxon>Bamfordvirae</taxon>
        <taxon>Nucleocytoviricota</taxon>
        <taxon>Megaviricetes</taxon>
        <taxon>Imitervirales</taxon>
        <taxon>Mimiviridae</taxon>
        <taxon>Klosneuvirinae</taxon>
    </lineage>
</organism>
<feature type="transmembrane region" description="Helical" evidence="1">
    <location>
        <begin position="82"/>
        <end position="101"/>
    </location>
</feature>
<accession>A0A3G5A3B2</accession>
<reference evidence="2" key="1">
    <citation type="submission" date="2018-10" db="EMBL/GenBank/DDBJ databases">
        <title>Hidden diversity of soil giant viruses.</title>
        <authorList>
            <person name="Schulz F."/>
            <person name="Alteio L."/>
            <person name="Goudeau D."/>
            <person name="Ryan E.M."/>
            <person name="Malmstrom R.R."/>
            <person name="Blanchard J."/>
            <person name="Woyke T."/>
        </authorList>
    </citation>
    <scope>NUCLEOTIDE SEQUENCE</scope>
    <source>
        <strain evidence="2">HAV1</strain>
    </source>
</reference>
<keyword evidence="1" id="KW-1133">Transmembrane helix</keyword>
<feature type="transmembrane region" description="Helical" evidence="1">
    <location>
        <begin position="55"/>
        <end position="76"/>
    </location>
</feature>
<feature type="transmembrane region" description="Helical" evidence="1">
    <location>
        <begin position="24"/>
        <end position="43"/>
    </location>
</feature>
<dbReference type="EMBL" id="MK072292">
    <property type="protein sequence ID" value="AYV81660.1"/>
    <property type="molecule type" value="Genomic_DNA"/>
</dbReference>
<feature type="transmembrane region" description="Helical" evidence="1">
    <location>
        <begin position="113"/>
        <end position="138"/>
    </location>
</feature>